<keyword evidence="1" id="KW-0694">RNA-binding</keyword>
<dbReference type="InterPro" id="IPR001584">
    <property type="entry name" value="Integrase_cat-core"/>
</dbReference>
<gene>
    <name evidence="3" type="ORF">O181_005321</name>
</gene>
<protein>
    <recommendedName>
        <fullName evidence="2">Integrase catalytic domain-containing protein</fullName>
    </recommendedName>
</protein>
<comment type="caution">
    <text evidence="3">The sequence shown here is derived from an EMBL/GenBank/DDBJ whole genome shotgun (WGS) entry which is preliminary data.</text>
</comment>
<dbReference type="SUPFAM" id="SSF53098">
    <property type="entry name" value="Ribonuclease H-like"/>
    <property type="match status" value="1"/>
</dbReference>
<evidence type="ECO:0000313" key="4">
    <source>
        <dbReference type="Proteomes" id="UP000765509"/>
    </source>
</evidence>
<sequence>MDWVAGLVPGGKDNFNACLFIVERYSKSIRCLPGHKQETAMDTFLLFWNNIISTCEIAQIIISDRNPTFTTKLWTNLYDMHGTELAFSTAYHPQNDALAERMIQTMEDIIRRLFAYGMEYKDHEGYTHAWVNRLPEVQPAYNTNQHSTTGKSFSLVEKGGNTLLPVDHLKRNLLTIHPTAKDFHDICKRACDTAPKCIAEATEYNKQRENAVEVILREEFSRKHPVFPSNLVKPYFQTGADKLPSRIKTYTPQEIVEVEDSPGPVKKIINTRKIRLNGKNKRQYSVSFKNQKADKDKWLGEDSIPDANLHLRIFRPFRSAKKSHQ</sequence>
<dbReference type="Gene3D" id="3.30.420.10">
    <property type="entry name" value="Ribonuclease H-like superfamily/Ribonuclease H"/>
    <property type="match status" value="1"/>
</dbReference>
<dbReference type="PROSITE" id="PS50994">
    <property type="entry name" value="INTEGRASE"/>
    <property type="match status" value="1"/>
</dbReference>
<dbReference type="PANTHER" id="PTHR37984:SF5">
    <property type="entry name" value="PROTEIN NYNRIN-LIKE"/>
    <property type="match status" value="1"/>
</dbReference>
<dbReference type="GO" id="GO:0005634">
    <property type="term" value="C:nucleus"/>
    <property type="evidence" value="ECO:0007669"/>
    <property type="project" value="UniProtKB-ARBA"/>
</dbReference>
<organism evidence="3 4">
    <name type="scientific">Austropuccinia psidii MF-1</name>
    <dbReference type="NCBI Taxonomy" id="1389203"/>
    <lineage>
        <taxon>Eukaryota</taxon>
        <taxon>Fungi</taxon>
        <taxon>Dikarya</taxon>
        <taxon>Basidiomycota</taxon>
        <taxon>Pucciniomycotina</taxon>
        <taxon>Pucciniomycetes</taxon>
        <taxon>Pucciniales</taxon>
        <taxon>Sphaerophragmiaceae</taxon>
        <taxon>Austropuccinia</taxon>
    </lineage>
</organism>
<evidence type="ECO:0000256" key="1">
    <source>
        <dbReference type="ARBA" id="ARBA00022884"/>
    </source>
</evidence>
<dbReference type="Proteomes" id="UP000765509">
    <property type="component" value="Unassembled WGS sequence"/>
</dbReference>
<evidence type="ECO:0000313" key="3">
    <source>
        <dbReference type="EMBL" id="MBW0465606.1"/>
    </source>
</evidence>
<accession>A0A9Q3BIM3</accession>
<name>A0A9Q3BIM3_9BASI</name>
<dbReference type="EMBL" id="AVOT02001081">
    <property type="protein sequence ID" value="MBW0465606.1"/>
    <property type="molecule type" value="Genomic_DNA"/>
</dbReference>
<dbReference type="InterPro" id="IPR050951">
    <property type="entry name" value="Retrovirus_Pol_polyprotein"/>
</dbReference>
<keyword evidence="4" id="KW-1185">Reference proteome</keyword>
<dbReference type="GO" id="GO:0015074">
    <property type="term" value="P:DNA integration"/>
    <property type="evidence" value="ECO:0007669"/>
    <property type="project" value="InterPro"/>
</dbReference>
<dbReference type="AlphaFoldDB" id="A0A9Q3BIM3"/>
<reference evidence="3" key="1">
    <citation type="submission" date="2021-03" db="EMBL/GenBank/DDBJ databases">
        <title>Draft genome sequence of rust myrtle Austropuccinia psidii MF-1, a brazilian biotype.</title>
        <authorList>
            <person name="Quecine M.C."/>
            <person name="Pachon D.M.R."/>
            <person name="Bonatelli M.L."/>
            <person name="Correr F.H."/>
            <person name="Franceschini L.M."/>
            <person name="Leite T.F."/>
            <person name="Margarido G.R.A."/>
            <person name="Almeida C.A."/>
            <person name="Ferrarezi J.A."/>
            <person name="Labate C.A."/>
        </authorList>
    </citation>
    <scope>NUCLEOTIDE SEQUENCE</scope>
    <source>
        <strain evidence="3">MF-1</strain>
    </source>
</reference>
<dbReference type="InterPro" id="IPR036397">
    <property type="entry name" value="RNaseH_sf"/>
</dbReference>
<feature type="domain" description="Integrase catalytic" evidence="2">
    <location>
        <begin position="1"/>
        <end position="173"/>
    </location>
</feature>
<dbReference type="InterPro" id="IPR012337">
    <property type="entry name" value="RNaseH-like_sf"/>
</dbReference>
<dbReference type="PANTHER" id="PTHR37984">
    <property type="entry name" value="PROTEIN CBG26694"/>
    <property type="match status" value="1"/>
</dbReference>
<dbReference type="OrthoDB" id="3227343at2759"/>
<evidence type="ECO:0000259" key="2">
    <source>
        <dbReference type="PROSITE" id="PS50994"/>
    </source>
</evidence>
<dbReference type="GO" id="GO:0003723">
    <property type="term" value="F:RNA binding"/>
    <property type="evidence" value="ECO:0007669"/>
    <property type="project" value="UniProtKB-KW"/>
</dbReference>
<proteinExistence type="predicted"/>